<feature type="compositionally biased region" description="Basic and acidic residues" evidence="1">
    <location>
        <begin position="108"/>
        <end position="119"/>
    </location>
</feature>
<dbReference type="Proteomes" id="UP000593565">
    <property type="component" value="Unassembled WGS sequence"/>
</dbReference>
<sequence>MPEKYRRILPVKSLSEVENPWKGISLNRCILVAMAIVVLSSGAEIIQETLEPLFDVAEDADVQDEFEESWWDSLAFWSWGEEDEIDEFSKNRAAMQPGERPTAKVRKRESPERLLKERN</sequence>
<accession>A0A7J6AKP7</accession>
<evidence type="ECO:0000313" key="2">
    <source>
        <dbReference type="EMBL" id="KAF4083515.1"/>
    </source>
</evidence>
<feature type="region of interest" description="Disordered" evidence="1">
    <location>
        <begin position="89"/>
        <end position="119"/>
    </location>
</feature>
<gene>
    <name evidence="2" type="ORF">AMELA_G00142590</name>
</gene>
<dbReference type="AlphaFoldDB" id="A0A7J6AKP7"/>
<name>A0A7J6AKP7_AMEME</name>
<dbReference type="Pfam" id="PF15312">
    <property type="entry name" value="JSRP"/>
    <property type="match status" value="1"/>
</dbReference>
<comment type="caution">
    <text evidence="2">The sequence shown here is derived from an EMBL/GenBank/DDBJ whole genome shotgun (WGS) entry which is preliminary data.</text>
</comment>
<dbReference type="InterPro" id="IPR026178">
    <property type="entry name" value="JSRP1"/>
</dbReference>
<dbReference type="EMBL" id="JAAGNN010000011">
    <property type="protein sequence ID" value="KAF4083515.1"/>
    <property type="molecule type" value="Genomic_DNA"/>
</dbReference>
<evidence type="ECO:0000313" key="3">
    <source>
        <dbReference type="Proteomes" id="UP000593565"/>
    </source>
</evidence>
<keyword evidence="3" id="KW-1185">Reference proteome</keyword>
<proteinExistence type="predicted"/>
<reference evidence="2 3" key="1">
    <citation type="submission" date="2020-02" db="EMBL/GenBank/DDBJ databases">
        <title>A chromosome-scale genome assembly of the black bullhead catfish (Ameiurus melas).</title>
        <authorList>
            <person name="Wen M."/>
            <person name="Zham M."/>
            <person name="Cabau C."/>
            <person name="Klopp C."/>
            <person name="Donnadieu C."/>
            <person name="Roques C."/>
            <person name="Bouchez O."/>
            <person name="Lampietro C."/>
            <person name="Jouanno E."/>
            <person name="Herpin A."/>
            <person name="Louis A."/>
            <person name="Berthelot C."/>
            <person name="Parey E."/>
            <person name="Roest-Crollius H."/>
            <person name="Braasch I."/>
            <person name="Postlethwait J."/>
            <person name="Robinson-Rechavi M."/>
            <person name="Echchiki A."/>
            <person name="Begum T."/>
            <person name="Montfort J."/>
            <person name="Schartl M."/>
            <person name="Bobe J."/>
            <person name="Guiguen Y."/>
        </authorList>
    </citation>
    <scope>NUCLEOTIDE SEQUENCE [LARGE SCALE GENOMIC DNA]</scope>
    <source>
        <strain evidence="2">M_S1</strain>
        <tissue evidence="2">Blood</tissue>
    </source>
</reference>
<evidence type="ECO:0000256" key="1">
    <source>
        <dbReference type="SAM" id="MobiDB-lite"/>
    </source>
</evidence>
<organism evidence="2 3">
    <name type="scientific">Ameiurus melas</name>
    <name type="common">Black bullhead</name>
    <name type="synonym">Silurus melas</name>
    <dbReference type="NCBI Taxonomy" id="219545"/>
    <lineage>
        <taxon>Eukaryota</taxon>
        <taxon>Metazoa</taxon>
        <taxon>Chordata</taxon>
        <taxon>Craniata</taxon>
        <taxon>Vertebrata</taxon>
        <taxon>Euteleostomi</taxon>
        <taxon>Actinopterygii</taxon>
        <taxon>Neopterygii</taxon>
        <taxon>Teleostei</taxon>
        <taxon>Ostariophysi</taxon>
        <taxon>Siluriformes</taxon>
        <taxon>Ictaluridae</taxon>
        <taxon>Ameiurus</taxon>
    </lineage>
</organism>
<protein>
    <submittedName>
        <fullName evidence="2">Uncharacterized protein</fullName>
    </submittedName>
</protein>